<dbReference type="InterPro" id="IPR027443">
    <property type="entry name" value="IPNS-like_sf"/>
</dbReference>
<dbReference type="InterPro" id="IPR044861">
    <property type="entry name" value="IPNS-like_FE2OG_OXY"/>
</dbReference>
<dbReference type="InterPro" id="IPR026992">
    <property type="entry name" value="DIOX_N"/>
</dbReference>
<keyword evidence="4 5" id="KW-0408">Iron</keyword>
<sequence length="345" mass="39668">MELSLQEMVKKPIHEIPTRYVVDQEALISRSSEEISSSTAAEIPVLDMGSLLNEQTKASQLEKLHSTCTQWGIFQLVNHGVNTSLVEKLKHEIKEFYNLPLEERLRYKIREGEVEGYGQTVIVSQDQKVDWADRFYMITNPIQRRKPHLFPDLPSSLREALEAYISELQKLSKAIFAVMAESLKMEPSEVEEMFEDGMQSLRMTYYPPCPEPEKVMGLTPHSDASGITVLLQVNGVQGFQIKKDGVWMPVHFMPDAFVVNVGDILEILSNGEFKSIEHRATVNSERERITVAMFFNCKYEAEVGPSPSLLTTQRPIFRRLKMEQYVKYFFARKLNGKSFLDYMKI</sequence>
<dbReference type="AlphaFoldDB" id="A0A8X8X6V1"/>
<dbReference type="PROSITE" id="PS51471">
    <property type="entry name" value="FE2OG_OXY"/>
    <property type="match status" value="1"/>
</dbReference>
<feature type="domain" description="Fe2OG dioxygenase" evidence="6">
    <location>
        <begin position="197"/>
        <end position="297"/>
    </location>
</feature>
<dbReference type="EMBL" id="PNBA02000011">
    <property type="protein sequence ID" value="KAG6407239.1"/>
    <property type="molecule type" value="Genomic_DNA"/>
</dbReference>
<reference evidence="7" key="2">
    <citation type="submission" date="2020-08" db="EMBL/GenBank/DDBJ databases">
        <title>Plant Genome Project.</title>
        <authorList>
            <person name="Zhang R.-G."/>
        </authorList>
    </citation>
    <scope>NUCLEOTIDE SEQUENCE</scope>
    <source>
        <strain evidence="7">Huo1</strain>
        <tissue evidence="7">Leaf</tissue>
    </source>
</reference>
<dbReference type="GO" id="GO:0046872">
    <property type="term" value="F:metal ion binding"/>
    <property type="evidence" value="ECO:0007669"/>
    <property type="project" value="UniProtKB-KW"/>
</dbReference>
<dbReference type="GO" id="GO:0016706">
    <property type="term" value="F:2-oxoglutarate-dependent dioxygenase activity"/>
    <property type="evidence" value="ECO:0007669"/>
    <property type="project" value="UniProtKB-ARBA"/>
</dbReference>
<evidence type="ECO:0000256" key="5">
    <source>
        <dbReference type="RuleBase" id="RU003682"/>
    </source>
</evidence>
<evidence type="ECO:0000313" key="8">
    <source>
        <dbReference type="Proteomes" id="UP000298416"/>
    </source>
</evidence>
<dbReference type="Gene3D" id="2.60.120.330">
    <property type="entry name" value="B-lactam Antibiotic, Isopenicillin N Synthase, Chain"/>
    <property type="match status" value="1"/>
</dbReference>
<comment type="caution">
    <text evidence="7">The sequence shown here is derived from an EMBL/GenBank/DDBJ whole genome shotgun (WGS) entry which is preliminary data.</text>
</comment>
<organism evidence="7">
    <name type="scientific">Salvia splendens</name>
    <name type="common">Scarlet sage</name>
    <dbReference type="NCBI Taxonomy" id="180675"/>
    <lineage>
        <taxon>Eukaryota</taxon>
        <taxon>Viridiplantae</taxon>
        <taxon>Streptophyta</taxon>
        <taxon>Embryophyta</taxon>
        <taxon>Tracheophyta</taxon>
        <taxon>Spermatophyta</taxon>
        <taxon>Magnoliopsida</taxon>
        <taxon>eudicotyledons</taxon>
        <taxon>Gunneridae</taxon>
        <taxon>Pentapetalae</taxon>
        <taxon>asterids</taxon>
        <taxon>lamiids</taxon>
        <taxon>Lamiales</taxon>
        <taxon>Lamiaceae</taxon>
        <taxon>Nepetoideae</taxon>
        <taxon>Mentheae</taxon>
        <taxon>Salviinae</taxon>
        <taxon>Salvia</taxon>
        <taxon>Salvia subgen. Calosphace</taxon>
        <taxon>core Calosphace</taxon>
    </lineage>
</organism>
<evidence type="ECO:0000259" key="6">
    <source>
        <dbReference type="PROSITE" id="PS51471"/>
    </source>
</evidence>
<evidence type="ECO:0000313" key="7">
    <source>
        <dbReference type="EMBL" id="KAG6407239.1"/>
    </source>
</evidence>
<dbReference type="PANTHER" id="PTHR47991">
    <property type="entry name" value="OXOGLUTARATE/IRON-DEPENDENT DIOXYGENASE"/>
    <property type="match status" value="1"/>
</dbReference>
<dbReference type="FunFam" id="2.60.120.330:FF:000001">
    <property type="entry name" value="Protein SRG1"/>
    <property type="match status" value="1"/>
</dbReference>
<dbReference type="Pfam" id="PF14226">
    <property type="entry name" value="DIOX_N"/>
    <property type="match status" value="1"/>
</dbReference>
<keyword evidence="3 5" id="KW-0560">Oxidoreductase</keyword>
<evidence type="ECO:0000256" key="4">
    <source>
        <dbReference type="ARBA" id="ARBA00023004"/>
    </source>
</evidence>
<evidence type="ECO:0000256" key="1">
    <source>
        <dbReference type="ARBA" id="ARBA00008056"/>
    </source>
</evidence>
<protein>
    <recommendedName>
        <fullName evidence="6">Fe2OG dioxygenase domain-containing protein</fullName>
    </recommendedName>
</protein>
<comment type="similarity">
    <text evidence="1 5">Belongs to the iron/ascorbate-dependent oxidoreductase family.</text>
</comment>
<keyword evidence="2 5" id="KW-0479">Metal-binding</keyword>
<evidence type="ECO:0000256" key="3">
    <source>
        <dbReference type="ARBA" id="ARBA00023002"/>
    </source>
</evidence>
<evidence type="ECO:0000256" key="2">
    <source>
        <dbReference type="ARBA" id="ARBA00022723"/>
    </source>
</evidence>
<dbReference type="OrthoDB" id="288590at2759"/>
<dbReference type="InterPro" id="IPR050295">
    <property type="entry name" value="Plant_2OG-oxidoreductases"/>
</dbReference>
<name>A0A8X8X6V1_SALSN</name>
<dbReference type="GO" id="GO:0002238">
    <property type="term" value="P:response to molecule of fungal origin"/>
    <property type="evidence" value="ECO:0007669"/>
    <property type="project" value="UniProtKB-ARBA"/>
</dbReference>
<dbReference type="Proteomes" id="UP000298416">
    <property type="component" value="Unassembled WGS sequence"/>
</dbReference>
<dbReference type="Pfam" id="PF03171">
    <property type="entry name" value="2OG-FeII_Oxy"/>
    <property type="match status" value="1"/>
</dbReference>
<accession>A0A8X8X6V1</accession>
<reference evidence="7" key="1">
    <citation type="submission" date="2018-01" db="EMBL/GenBank/DDBJ databases">
        <authorList>
            <person name="Mao J.F."/>
        </authorList>
    </citation>
    <scope>NUCLEOTIDE SEQUENCE</scope>
    <source>
        <strain evidence="7">Huo1</strain>
        <tissue evidence="7">Leaf</tissue>
    </source>
</reference>
<gene>
    <name evidence="7" type="ORF">SASPL_130225</name>
</gene>
<dbReference type="InterPro" id="IPR005123">
    <property type="entry name" value="Oxoglu/Fe-dep_dioxygenase_dom"/>
</dbReference>
<dbReference type="GO" id="GO:0009805">
    <property type="term" value="P:coumarin biosynthetic process"/>
    <property type="evidence" value="ECO:0007669"/>
    <property type="project" value="UniProtKB-ARBA"/>
</dbReference>
<proteinExistence type="inferred from homology"/>
<dbReference type="SUPFAM" id="SSF51197">
    <property type="entry name" value="Clavaminate synthase-like"/>
    <property type="match status" value="1"/>
</dbReference>
<keyword evidence="8" id="KW-1185">Reference proteome</keyword>